<feature type="region of interest" description="Disordered" evidence="1">
    <location>
        <begin position="263"/>
        <end position="299"/>
    </location>
</feature>
<feature type="compositionally biased region" description="Basic and acidic residues" evidence="1">
    <location>
        <begin position="45"/>
        <end position="55"/>
    </location>
</feature>
<gene>
    <name evidence="3" type="ORF">Rhopal_007138-T1</name>
</gene>
<feature type="compositionally biased region" description="Polar residues" evidence="1">
    <location>
        <begin position="1"/>
        <end position="10"/>
    </location>
</feature>
<evidence type="ECO:0000313" key="3">
    <source>
        <dbReference type="EMBL" id="GJN94074.1"/>
    </source>
</evidence>
<feature type="compositionally biased region" description="Pro residues" evidence="1">
    <location>
        <begin position="17"/>
        <end position="31"/>
    </location>
</feature>
<feature type="region of interest" description="Disordered" evidence="1">
    <location>
        <begin position="1"/>
        <end position="57"/>
    </location>
</feature>
<name>A0AAV5GU70_9BASI</name>
<reference evidence="3 4" key="1">
    <citation type="submission" date="2021-12" db="EMBL/GenBank/DDBJ databases">
        <title>High titer production of polyol ester of fatty acids by Rhodotorula paludigena BS15 towards product separation-free biomass refinery.</title>
        <authorList>
            <person name="Mano J."/>
            <person name="Ono H."/>
            <person name="Tanaka T."/>
            <person name="Naito K."/>
            <person name="Sushida H."/>
            <person name="Ike M."/>
            <person name="Tokuyasu K."/>
            <person name="Kitaoka M."/>
        </authorList>
    </citation>
    <scope>NUCLEOTIDE SEQUENCE [LARGE SCALE GENOMIC DNA]</scope>
    <source>
        <strain evidence="3 4">BS15</strain>
    </source>
</reference>
<dbReference type="InterPro" id="IPR045967">
    <property type="entry name" value="HAM1-like_N"/>
</dbReference>
<evidence type="ECO:0000313" key="4">
    <source>
        <dbReference type="Proteomes" id="UP001342314"/>
    </source>
</evidence>
<feature type="region of interest" description="Disordered" evidence="1">
    <location>
        <begin position="878"/>
        <end position="905"/>
    </location>
</feature>
<feature type="region of interest" description="Disordered" evidence="1">
    <location>
        <begin position="834"/>
        <end position="860"/>
    </location>
</feature>
<dbReference type="EMBL" id="BQKY01000016">
    <property type="protein sequence ID" value="GJN94074.1"/>
    <property type="molecule type" value="Genomic_DNA"/>
</dbReference>
<protein>
    <recommendedName>
        <fullName evidence="2">HAM1-like N-terminal domain-containing protein</fullName>
    </recommendedName>
</protein>
<evidence type="ECO:0000259" key="2">
    <source>
        <dbReference type="Pfam" id="PF19343"/>
    </source>
</evidence>
<feature type="region of interest" description="Disordered" evidence="1">
    <location>
        <begin position="980"/>
        <end position="1011"/>
    </location>
</feature>
<feature type="compositionally biased region" description="Basic and acidic residues" evidence="1">
    <location>
        <begin position="834"/>
        <end position="859"/>
    </location>
</feature>
<feature type="region of interest" description="Disordered" evidence="1">
    <location>
        <begin position="329"/>
        <end position="355"/>
    </location>
</feature>
<proteinExistence type="predicted"/>
<dbReference type="PANTHER" id="PTHR31138:SF1">
    <property type="entry name" value="PDZ DOMAIN-CONTAINING PROTEIN"/>
    <property type="match status" value="1"/>
</dbReference>
<sequence length="1011" mass="108861">MSDSGSTTPSIDERTPLLPPHVPPPVPPKAASPPNLTPYAPTPDPLDRPHIHFEPSRPPNDSVRLIACFARFAAALDAGHLPSSTQLIALFDLVLASPLLEEDPQGTVWSPQYGEGRLGVGELSREGERVRLAARESVWSLRELVEGRNPVLKTVDGELVGETDTGETGDGWQEFLWRCKGSEVDVDLPSASLPKPDSGDVSSARASLLDLIRLLLTSPDLRGLLSDLVLLVRDTIDVVLEAAAARDQISSQTAEALERVVEAATEGAVGPSKVREHDGDPDALSHPPRAHENAGQKTEVDVKLEGDEQKVNGALPDPPTVEIRLNGEAYTPADEEEDPLHEASSRERPARQKSPEQIKDEFIDRFRTVGCFRPSTCVVSLTTLVQILLKLQKTSTCQQSMRTLLSLVRSYLRKALDSATPHVSVDEAVDLKTAKAAPVHADDPTALLIPLLEPFTGGAGSLAHLRASFHSLLAHLDPSQPGTSSARLRALATSLDAYLSRALLSPGWLGSSESYRALGELHDMLTTLGDDSPALKHDFGTVLQGLIDALGAVANDPLLARAVQAVEELALALVGWVEAIGSVARRAAAGEGVAAVWGDVIEWLVPRVLGVLKEVPMPRVEFASPSISLAIDPPSLLSTSFIPSSLSLRQSTSLTYIPALGSAAAALPPSASQPTSAALAHSSAKARTNYATSTLLSVEGLQLSIRDVGYFAQYHTGIPCVGDVTESGLLDLQFGTPGSSAAADGLSFSLSTTTPVPCAAAEQSLFHLDKSQTRVRLSHFSITPHQSSHPWLLFLLRPVLRTAVRKVVEKEVREKVLEAGAEWVGRVGWRATERERELREEQDEAARGEDGEKRGKEDAQSSAWRWARAIWDALVYSPDEDEDDKATVPELEPEEDDKPDAHPSWHLHLNRHGVAVDLEAANGTVGLGTEGVVIPEGDAPIPLPEGQTPPKGLVRAAKDEVRHEVQAGQEFTRETMQVAGEMGEAAEGHEEEVERQKRTRPHSWRSEAFDL</sequence>
<dbReference type="AlphaFoldDB" id="A0AAV5GU70"/>
<feature type="domain" description="HAM1-like N-terminal" evidence="2">
    <location>
        <begin position="169"/>
        <end position="654"/>
    </location>
</feature>
<accession>A0AAV5GU70</accession>
<keyword evidence="4" id="KW-1185">Reference proteome</keyword>
<evidence type="ECO:0000256" key="1">
    <source>
        <dbReference type="SAM" id="MobiDB-lite"/>
    </source>
</evidence>
<organism evidence="3 4">
    <name type="scientific">Rhodotorula paludigena</name>
    <dbReference type="NCBI Taxonomy" id="86838"/>
    <lineage>
        <taxon>Eukaryota</taxon>
        <taxon>Fungi</taxon>
        <taxon>Dikarya</taxon>
        <taxon>Basidiomycota</taxon>
        <taxon>Pucciniomycotina</taxon>
        <taxon>Microbotryomycetes</taxon>
        <taxon>Sporidiobolales</taxon>
        <taxon>Sporidiobolaceae</taxon>
        <taxon>Rhodotorula</taxon>
    </lineage>
</organism>
<dbReference type="Pfam" id="PF19343">
    <property type="entry name" value="HAM1_N"/>
    <property type="match status" value="1"/>
</dbReference>
<feature type="compositionally biased region" description="Basic and acidic residues" evidence="1">
    <location>
        <begin position="340"/>
        <end position="355"/>
    </location>
</feature>
<feature type="compositionally biased region" description="Basic and acidic residues" evidence="1">
    <location>
        <begin position="986"/>
        <end position="996"/>
    </location>
</feature>
<comment type="caution">
    <text evidence="3">The sequence shown here is derived from an EMBL/GenBank/DDBJ whole genome shotgun (WGS) entry which is preliminary data.</text>
</comment>
<dbReference type="PANTHER" id="PTHR31138">
    <property type="entry name" value="CHROMOSOME 19, WHOLE GENOME SHOTGUN SEQUENCE"/>
    <property type="match status" value="1"/>
</dbReference>
<feature type="compositionally biased region" description="Basic and acidic residues" evidence="1">
    <location>
        <begin position="289"/>
        <end position="299"/>
    </location>
</feature>
<dbReference type="Proteomes" id="UP001342314">
    <property type="component" value="Unassembled WGS sequence"/>
</dbReference>